<accession>A0AAW1S4W3</accession>
<keyword evidence="2" id="KW-1185">Reference proteome</keyword>
<gene>
    <name evidence="1" type="ORF">WJX84_011907</name>
</gene>
<proteinExistence type="predicted"/>
<dbReference type="AlphaFoldDB" id="A0AAW1S4W3"/>
<dbReference type="Gene3D" id="3.40.50.300">
    <property type="entry name" value="P-loop containing nucleotide triphosphate hydrolases"/>
    <property type="match status" value="1"/>
</dbReference>
<evidence type="ECO:0000313" key="1">
    <source>
        <dbReference type="EMBL" id="KAK9840688.1"/>
    </source>
</evidence>
<reference evidence="1 2" key="1">
    <citation type="journal article" date="2024" name="Nat. Commun.">
        <title>Phylogenomics reveals the evolutionary origins of lichenization in chlorophyte algae.</title>
        <authorList>
            <person name="Puginier C."/>
            <person name="Libourel C."/>
            <person name="Otte J."/>
            <person name="Skaloud P."/>
            <person name="Haon M."/>
            <person name="Grisel S."/>
            <person name="Petersen M."/>
            <person name="Berrin J.G."/>
            <person name="Delaux P.M."/>
            <person name="Dal Grande F."/>
            <person name="Keller J."/>
        </authorList>
    </citation>
    <scope>NUCLEOTIDE SEQUENCE [LARGE SCALE GENOMIC DNA]</scope>
    <source>
        <strain evidence="1 2">SAG 2523</strain>
    </source>
</reference>
<name>A0AAW1S4W3_9CHLO</name>
<protein>
    <submittedName>
        <fullName evidence="1">Uncharacterized protein</fullName>
    </submittedName>
</protein>
<dbReference type="PANTHER" id="PTHR43119">
    <property type="entry name" value="ABC TRANSPORT PROTEIN ATP-BINDING COMPONENT-RELATED"/>
    <property type="match status" value="1"/>
</dbReference>
<dbReference type="PANTHER" id="PTHR43119:SF1">
    <property type="entry name" value="ABC TRANSPORTER DOMAIN-CONTAINING PROTEIN"/>
    <property type="match status" value="1"/>
</dbReference>
<sequence>TLLRRAGCCVQGGQAQRVVLALALSLQPEVLLLDEVTSALDHEAALKVEALLKGCGAAIIWITHNDDQPARVGGRVLNLPLGTEMVVEQLQAPQPQLQTDGSEK</sequence>
<comment type="caution">
    <text evidence="1">The sequence shown here is derived from an EMBL/GenBank/DDBJ whole genome shotgun (WGS) entry which is preliminary data.</text>
</comment>
<dbReference type="SUPFAM" id="SSF52540">
    <property type="entry name" value="P-loop containing nucleoside triphosphate hydrolases"/>
    <property type="match status" value="1"/>
</dbReference>
<organism evidence="1 2">
    <name type="scientific">Apatococcus fuscideae</name>
    <dbReference type="NCBI Taxonomy" id="2026836"/>
    <lineage>
        <taxon>Eukaryota</taxon>
        <taxon>Viridiplantae</taxon>
        <taxon>Chlorophyta</taxon>
        <taxon>core chlorophytes</taxon>
        <taxon>Trebouxiophyceae</taxon>
        <taxon>Chlorellales</taxon>
        <taxon>Chlorellaceae</taxon>
        <taxon>Apatococcus</taxon>
    </lineage>
</organism>
<dbReference type="Proteomes" id="UP001485043">
    <property type="component" value="Unassembled WGS sequence"/>
</dbReference>
<dbReference type="EMBL" id="JALJOV010001809">
    <property type="protein sequence ID" value="KAK9840688.1"/>
    <property type="molecule type" value="Genomic_DNA"/>
</dbReference>
<feature type="non-terminal residue" evidence="1">
    <location>
        <position position="1"/>
    </location>
</feature>
<dbReference type="InterPro" id="IPR027417">
    <property type="entry name" value="P-loop_NTPase"/>
</dbReference>
<evidence type="ECO:0000313" key="2">
    <source>
        <dbReference type="Proteomes" id="UP001485043"/>
    </source>
</evidence>